<feature type="region of interest" description="Disordered" evidence="1">
    <location>
        <begin position="1"/>
        <end position="25"/>
    </location>
</feature>
<reference evidence="3" key="1">
    <citation type="submission" date="2013-11" db="EMBL/GenBank/DDBJ databases">
        <title>Genome sequence of the fusiform rust pathogen reveals effectors for host alternation and coevolution with pine.</title>
        <authorList>
            <consortium name="DOE Joint Genome Institute"/>
            <person name="Smith K."/>
            <person name="Pendleton A."/>
            <person name="Kubisiak T."/>
            <person name="Anderson C."/>
            <person name="Salamov A."/>
            <person name="Aerts A."/>
            <person name="Riley R."/>
            <person name="Clum A."/>
            <person name="Lindquist E."/>
            <person name="Ence D."/>
            <person name="Campbell M."/>
            <person name="Kronenberg Z."/>
            <person name="Feau N."/>
            <person name="Dhillon B."/>
            <person name="Hamelin R."/>
            <person name="Burleigh J."/>
            <person name="Smith J."/>
            <person name="Yandell M."/>
            <person name="Nelson C."/>
            <person name="Grigoriev I."/>
            <person name="Davis J."/>
        </authorList>
    </citation>
    <scope>NUCLEOTIDE SEQUENCE</scope>
    <source>
        <strain evidence="3">G11</strain>
    </source>
</reference>
<feature type="compositionally biased region" description="Low complexity" evidence="1">
    <location>
        <begin position="15"/>
        <end position="25"/>
    </location>
</feature>
<feature type="transmembrane region" description="Helical" evidence="2">
    <location>
        <begin position="31"/>
        <end position="53"/>
    </location>
</feature>
<keyword evidence="4" id="KW-1185">Reference proteome</keyword>
<keyword evidence="2" id="KW-0472">Membrane</keyword>
<evidence type="ECO:0000256" key="2">
    <source>
        <dbReference type="SAM" id="Phobius"/>
    </source>
</evidence>
<evidence type="ECO:0000313" key="4">
    <source>
        <dbReference type="Proteomes" id="UP000886653"/>
    </source>
</evidence>
<sequence>MAIEIGVRVTSQKPSSSSSGSSEVSGSDSVVVAWIISVSVGIGVLLSVVLKYYPVGSLYSRTLAKSPAFDQAPSDRQSTVFGVGSLSRPSDGRQRRSEYRLLAYQLKSVMARGHGCREVSSHKRQSTRSDVGLRVRLRGNA</sequence>
<dbReference type="EMBL" id="MU167213">
    <property type="protein sequence ID" value="KAG0151374.1"/>
    <property type="molecule type" value="Genomic_DNA"/>
</dbReference>
<accession>A0A9P6TGU1</accession>
<evidence type="ECO:0000256" key="1">
    <source>
        <dbReference type="SAM" id="MobiDB-lite"/>
    </source>
</evidence>
<evidence type="ECO:0000313" key="3">
    <source>
        <dbReference type="EMBL" id="KAG0151374.1"/>
    </source>
</evidence>
<name>A0A9P6TGU1_9BASI</name>
<keyword evidence="2" id="KW-1133">Transmembrane helix</keyword>
<organism evidence="3 4">
    <name type="scientific">Cronartium quercuum f. sp. fusiforme G11</name>
    <dbReference type="NCBI Taxonomy" id="708437"/>
    <lineage>
        <taxon>Eukaryota</taxon>
        <taxon>Fungi</taxon>
        <taxon>Dikarya</taxon>
        <taxon>Basidiomycota</taxon>
        <taxon>Pucciniomycotina</taxon>
        <taxon>Pucciniomycetes</taxon>
        <taxon>Pucciniales</taxon>
        <taxon>Coleosporiaceae</taxon>
        <taxon>Cronartium</taxon>
    </lineage>
</organism>
<dbReference type="AlphaFoldDB" id="A0A9P6TGU1"/>
<gene>
    <name evidence="3" type="ORF">CROQUDRAFT_86795</name>
</gene>
<dbReference type="Proteomes" id="UP000886653">
    <property type="component" value="Unassembled WGS sequence"/>
</dbReference>
<proteinExistence type="predicted"/>
<comment type="caution">
    <text evidence="3">The sequence shown here is derived from an EMBL/GenBank/DDBJ whole genome shotgun (WGS) entry which is preliminary data.</text>
</comment>
<protein>
    <submittedName>
        <fullName evidence="3">Uncharacterized protein</fullName>
    </submittedName>
</protein>
<keyword evidence="2" id="KW-0812">Transmembrane</keyword>
<feature type="region of interest" description="Disordered" evidence="1">
    <location>
        <begin position="67"/>
        <end position="95"/>
    </location>
</feature>